<keyword evidence="1" id="KW-0472">Membrane</keyword>
<feature type="transmembrane region" description="Helical" evidence="1">
    <location>
        <begin position="191"/>
        <end position="215"/>
    </location>
</feature>
<sequence>MENKEKAMVVRQNPGISRDAIKYIAMLTMFINHAANALVPAESPWFEVLTDIGYFTAVTMCFFLVEGYQYTHSRKNYALRLLIFALISQVPYVMALQFGMLNMLFTLFFCFLILHVRHRVSNGFARNLLVVLLVFVTLFCDWSLLAAIYTILFDRAAGDKRKQAVSFGIAALLFGLLNWMSYALQMAPLPALGHAVLSCIGIGVSGIVVLNFYNGKKGKRSGRFSKWFFYIFYPAHLFVLWLIRLGLGV</sequence>
<feature type="transmembrane region" description="Helical" evidence="1">
    <location>
        <begin position="164"/>
        <end position="185"/>
    </location>
</feature>
<dbReference type="AlphaFoldDB" id="A0A9D2QMZ9"/>
<evidence type="ECO:0000256" key="1">
    <source>
        <dbReference type="SAM" id="Phobius"/>
    </source>
</evidence>
<name>A0A9D2QMZ9_9FIRM</name>
<gene>
    <name evidence="2" type="ORF">H9926_11020</name>
</gene>
<reference evidence="2" key="1">
    <citation type="journal article" date="2021" name="PeerJ">
        <title>Extensive microbial diversity within the chicken gut microbiome revealed by metagenomics and culture.</title>
        <authorList>
            <person name="Gilroy R."/>
            <person name="Ravi A."/>
            <person name="Getino M."/>
            <person name="Pursley I."/>
            <person name="Horton D.L."/>
            <person name="Alikhan N.F."/>
            <person name="Baker D."/>
            <person name="Gharbi K."/>
            <person name="Hall N."/>
            <person name="Watson M."/>
            <person name="Adriaenssens E.M."/>
            <person name="Foster-Nyarko E."/>
            <person name="Jarju S."/>
            <person name="Secka A."/>
            <person name="Antonio M."/>
            <person name="Oren A."/>
            <person name="Chaudhuri R.R."/>
            <person name="La Ragione R."/>
            <person name="Hildebrand F."/>
            <person name="Pallen M.J."/>
        </authorList>
    </citation>
    <scope>NUCLEOTIDE SEQUENCE</scope>
    <source>
        <strain evidence="2">ChiBcec1-1630</strain>
    </source>
</reference>
<comment type="caution">
    <text evidence="2">The sequence shown here is derived from an EMBL/GenBank/DDBJ whole genome shotgun (WGS) entry which is preliminary data.</text>
</comment>
<protein>
    <submittedName>
        <fullName evidence="2">Conjugal transfer protein TraX</fullName>
    </submittedName>
</protein>
<proteinExistence type="predicted"/>
<reference evidence="2" key="2">
    <citation type="submission" date="2021-04" db="EMBL/GenBank/DDBJ databases">
        <authorList>
            <person name="Gilroy R."/>
        </authorList>
    </citation>
    <scope>NUCLEOTIDE SEQUENCE</scope>
    <source>
        <strain evidence="2">ChiBcec1-1630</strain>
    </source>
</reference>
<feature type="transmembrane region" description="Helical" evidence="1">
    <location>
        <begin position="92"/>
        <end position="116"/>
    </location>
</feature>
<dbReference type="EMBL" id="DWVS01000281">
    <property type="protein sequence ID" value="HJC88532.1"/>
    <property type="molecule type" value="Genomic_DNA"/>
</dbReference>
<organism evidence="2 3">
    <name type="scientific">Candidatus Eisenbergiella intestinigallinarum</name>
    <dbReference type="NCBI Taxonomy" id="2838549"/>
    <lineage>
        <taxon>Bacteria</taxon>
        <taxon>Bacillati</taxon>
        <taxon>Bacillota</taxon>
        <taxon>Clostridia</taxon>
        <taxon>Lachnospirales</taxon>
        <taxon>Lachnospiraceae</taxon>
        <taxon>Eisenbergiella</taxon>
    </lineage>
</organism>
<evidence type="ECO:0000313" key="3">
    <source>
        <dbReference type="Proteomes" id="UP000823922"/>
    </source>
</evidence>
<accession>A0A9D2QMZ9</accession>
<dbReference type="InterPro" id="IPR008875">
    <property type="entry name" value="TraX"/>
</dbReference>
<dbReference type="Proteomes" id="UP000823922">
    <property type="component" value="Unassembled WGS sequence"/>
</dbReference>
<keyword evidence="1" id="KW-0812">Transmembrane</keyword>
<evidence type="ECO:0000313" key="2">
    <source>
        <dbReference type="EMBL" id="HJC88532.1"/>
    </source>
</evidence>
<feature type="transmembrane region" description="Helical" evidence="1">
    <location>
        <begin position="128"/>
        <end position="152"/>
    </location>
</feature>
<keyword evidence="1" id="KW-1133">Transmembrane helix</keyword>
<dbReference type="Pfam" id="PF05857">
    <property type="entry name" value="TraX"/>
    <property type="match status" value="1"/>
</dbReference>
<feature type="transmembrane region" description="Helical" evidence="1">
    <location>
        <begin position="20"/>
        <end position="40"/>
    </location>
</feature>
<feature type="transmembrane region" description="Helical" evidence="1">
    <location>
        <begin position="52"/>
        <end position="71"/>
    </location>
</feature>
<feature type="transmembrane region" description="Helical" evidence="1">
    <location>
        <begin position="227"/>
        <end position="247"/>
    </location>
</feature>